<dbReference type="Proteomes" id="UP000712281">
    <property type="component" value="Unassembled WGS sequence"/>
</dbReference>
<feature type="region of interest" description="Disordered" evidence="1">
    <location>
        <begin position="44"/>
        <end position="66"/>
    </location>
</feature>
<evidence type="ECO:0000313" key="4">
    <source>
        <dbReference type="Proteomes" id="UP000712281"/>
    </source>
</evidence>
<protein>
    <submittedName>
        <fullName evidence="3">Uncharacterized protein</fullName>
    </submittedName>
</protein>
<keyword evidence="2" id="KW-0732">Signal</keyword>
<name>A0A8S9H6E1_BRACR</name>
<organism evidence="3 4">
    <name type="scientific">Brassica cretica</name>
    <name type="common">Mustard</name>
    <dbReference type="NCBI Taxonomy" id="69181"/>
    <lineage>
        <taxon>Eukaryota</taxon>
        <taxon>Viridiplantae</taxon>
        <taxon>Streptophyta</taxon>
        <taxon>Embryophyta</taxon>
        <taxon>Tracheophyta</taxon>
        <taxon>Spermatophyta</taxon>
        <taxon>Magnoliopsida</taxon>
        <taxon>eudicotyledons</taxon>
        <taxon>Gunneridae</taxon>
        <taxon>Pentapetalae</taxon>
        <taxon>rosids</taxon>
        <taxon>malvids</taxon>
        <taxon>Brassicales</taxon>
        <taxon>Brassicaceae</taxon>
        <taxon>Brassiceae</taxon>
        <taxon>Brassica</taxon>
    </lineage>
</organism>
<accession>A0A8S9H6E1</accession>
<proteinExistence type="predicted"/>
<gene>
    <name evidence="3" type="ORF">F2Q68_00037133</name>
</gene>
<evidence type="ECO:0000313" key="3">
    <source>
        <dbReference type="EMBL" id="KAF2552394.1"/>
    </source>
</evidence>
<reference evidence="3" key="1">
    <citation type="submission" date="2019-12" db="EMBL/GenBank/DDBJ databases">
        <title>Genome sequencing and annotation of Brassica cretica.</title>
        <authorList>
            <person name="Studholme D.J."/>
            <person name="Sarris P.F."/>
        </authorList>
    </citation>
    <scope>NUCLEOTIDE SEQUENCE</scope>
    <source>
        <strain evidence="3">PFS-001/15</strain>
        <tissue evidence="3">Leaf</tissue>
    </source>
</reference>
<dbReference type="AlphaFoldDB" id="A0A8S9H6E1"/>
<feature type="chain" id="PRO_5035870629" evidence="2">
    <location>
        <begin position="23"/>
        <end position="121"/>
    </location>
</feature>
<feature type="region of interest" description="Disordered" evidence="1">
    <location>
        <begin position="85"/>
        <end position="121"/>
    </location>
</feature>
<evidence type="ECO:0000256" key="2">
    <source>
        <dbReference type="SAM" id="SignalP"/>
    </source>
</evidence>
<dbReference type="EMBL" id="QGKW02001988">
    <property type="protein sequence ID" value="KAF2552394.1"/>
    <property type="molecule type" value="Genomic_DNA"/>
</dbReference>
<feature type="signal peptide" evidence="2">
    <location>
        <begin position="1"/>
        <end position="22"/>
    </location>
</feature>
<evidence type="ECO:0000256" key="1">
    <source>
        <dbReference type="SAM" id="MobiDB-lite"/>
    </source>
</evidence>
<comment type="caution">
    <text evidence="3">The sequence shown here is derived from an EMBL/GenBank/DDBJ whole genome shotgun (WGS) entry which is preliminary data.</text>
</comment>
<sequence>MAKLSFSLCFLLFLLLASVAIGSRPLEQTPVVVKVRELSTSIESTSPTVADGQASGGSGTSVAIGSRPLEQTPVVVKVRELSTSIESTSPTVADGQASGGSGSQVKTPERLSPGGSDPEHH</sequence>